<dbReference type="Proteomes" id="UP000014500">
    <property type="component" value="Unassembled WGS sequence"/>
</dbReference>
<protein>
    <submittedName>
        <fullName evidence="1">Uncharacterized protein</fullName>
    </submittedName>
</protein>
<proteinExistence type="predicted"/>
<name>T1IKL3_STRMM</name>
<reference evidence="2" key="1">
    <citation type="submission" date="2011-05" db="EMBL/GenBank/DDBJ databases">
        <authorList>
            <person name="Richards S.R."/>
            <person name="Qu J."/>
            <person name="Jiang H."/>
            <person name="Jhangiani S.N."/>
            <person name="Agravi P."/>
            <person name="Goodspeed R."/>
            <person name="Gross S."/>
            <person name="Mandapat C."/>
            <person name="Jackson L."/>
            <person name="Mathew T."/>
            <person name="Pu L."/>
            <person name="Thornton R."/>
            <person name="Saada N."/>
            <person name="Wilczek-Boney K.B."/>
            <person name="Lee S."/>
            <person name="Kovar C."/>
            <person name="Wu Y."/>
            <person name="Scherer S.E."/>
            <person name="Worley K.C."/>
            <person name="Muzny D.M."/>
            <person name="Gibbs R."/>
        </authorList>
    </citation>
    <scope>NUCLEOTIDE SEQUENCE</scope>
    <source>
        <strain evidence="2">Brora</strain>
    </source>
</reference>
<dbReference type="AlphaFoldDB" id="T1IKL3"/>
<dbReference type="EMBL" id="JH430561">
    <property type="status" value="NOT_ANNOTATED_CDS"/>
    <property type="molecule type" value="Genomic_DNA"/>
</dbReference>
<evidence type="ECO:0000313" key="1">
    <source>
        <dbReference type="EnsemblMetazoa" id="SMAR001464-PA"/>
    </source>
</evidence>
<dbReference type="EnsemblMetazoa" id="SMAR001464-RA">
    <property type="protein sequence ID" value="SMAR001464-PA"/>
    <property type="gene ID" value="SMAR001464"/>
</dbReference>
<sequence length="192" mass="20847">MFATVMFPASTGLHHVFDIAIQRLCVNKGCTTFSISPKNSQSGVRWGHDLIACSCMPVHGRFTGHVPTLLSEMYNLAVRRKLPSAIKLVNGNLLDIIFDHPSNLKLLMAFMLKPRSKVKRPSECTAVKSDEFEPRSEYIAVATATGYPPFAHPVASFSVPILCQLNPKSVIGRAPGGRQGVGSSITDANVLL</sequence>
<organism evidence="1 2">
    <name type="scientific">Strigamia maritima</name>
    <name type="common">European centipede</name>
    <name type="synonym">Geophilus maritimus</name>
    <dbReference type="NCBI Taxonomy" id="126957"/>
    <lineage>
        <taxon>Eukaryota</taxon>
        <taxon>Metazoa</taxon>
        <taxon>Ecdysozoa</taxon>
        <taxon>Arthropoda</taxon>
        <taxon>Myriapoda</taxon>
        <taxon>Chilopoda</taxon>
        <taxon>Pleurostigmophora</taxon>
        <taxon>Geophilomorpha</taxon>
        <taxon>Linotaeniidae</taxon>
        <taxon>Strigamia</taxon>
    </lineage>
</organism>
<accession>T1IKL3</accession>
<keyword evidence="2" id="KW-1185">Reference proteome</keyword>
<reference evidence="1" key="2">
    <citation type="submission" date="2015-02" db="UniProtKB">
        <authorList>
            <consortium name="EnsemblMetazoa"/>
        </authorList>
    </citation>
    <scope>IDENTIFICATION</scope>
</reference>
<dbReference type="HOGENOM" id="CLU_1416806_0_0_1"/>
<evidence type="ECO:0000313" key="2">
    <source>
        <dbReference type="Proteomes" id="UP000014500"/>
    </source>
</evidence>